<dbReference type="Gene3D" id="3.20.20.80">
    <property type="entry name" value="Glycosidases"/>
    <property type="match status" value="1"/>
</dbReference>
<evidence type="ECO:0000256" key="11">
    <source>
        <dbReference type="RuleBase" id="RU000489"/>
    </source>
</evidence>
<dbReference type="SUPFAM" id="SSF51445">
    <property type="entry name" value="(Trans)glycosidases"/>
    <property type="match status" value="1"/>
</dbReference>
<dbReference type="GO" id="GO:0000272">
    <property type="term" value="P:polysaccharide catabolic process"/>
    <property type="evidence" value="ECO:0007669"/>
    <property type="project" value="UniProtKB-KW"/>
</dbReference>
<dbReference type="InterPro" id="IPR029070">
    <property type="entry name" value="Chitinase_insertion_sf"/>
</dbReference>
<evidence type="ECO:0000256" key="3">
    <source>
        <dbReference type="ARBA" id="ARBA00008682"/>
    </source>
</evidence>
<dbReference type="Gene3D" id="3.10.50.10">
    <property type="match status" value="1"/>
</dbReference>
<keyword evidence="6 11" id="KW-0378">Hydrolase</keyword>
<keyword evidence="5" id="KW-0964">Secreted</keyword>
<dbReference type="InterPro" id="IPR050314">
    <property type="entry name" value="Glycosyl_Hydrlase_18"/>
</dbReference>
<sequence>MAHPGNQPLEIQSTVVNAVYYPNWHVYKGKGPASMPLGQISHILYSFMGVNTDGSLKHLDEHADRSAPVDGVEGGLAALNQVKCRRTHIRTLISVGGGSNSTEFAALAASPQARGRFAHEIRNFVDQNNFNGVDIDWEFPQDEKQGNDYALLLEEVRRALPAPYFLLTTALPPGEWVLRNIDAARVARTLDYMNLMCYDLTGSWSEVSGNHAQLRASSNAPPSLRTGCADGVDYLIGRGFPSQKIVMGIPVYARTFPEARGPGGPTNGSGEIDYSELPQEYVDHARIDDSAAAASFVDDKNGFTTFDAPRSVGQKGHFAKHKGLGGLFYWTGSADREGKDSLVITGFNALHGFMGW</sequence>
<comment type="similarity">
    <text evidence="3">Belongs to the glycosyl hydrolase 18 family. Chitinase class V subfamily.</text>
</comment>
<gene>
    <name evidence="13" type="ORF">CMUS01_06770</name>
</gene>
<evidence type="ECO:0000256" key="8">
    <source>
        <dbReference type="ARBA" id="ARBA00023277"/>
    </source>
</evidence>
<evidence type="ECO:0000256" key="1">
    <source>
        <dbReference type="ARBA" id="ARBA00000822"/>
    </source>
</evidence>
<dbReference type="GO" id="GO:0006032">
    <property type="term" value="P:chitin catabolic process"/>
    <property type="evidence" value="ECO:0007669"/>
    <property type="project" value="UniProtKB-KW"/>
</dbReference>
<dbReference type="GO" id="GO:0005576">
    <property type="term" value="C:extracellular region"/>
    <property type="evidence" value="ECO:0007669"/>
    <property type="project" value="UniProtKB-SubCell"/>
</dbReference>
<evidence type="ECO:0000256" key="2">
    <source>
        <dbReference type="ARBA" id="ARBA00004613"/>
    </source>
</evidence>
<keyword evidence="9 11" id="KW-0326">Glycosidase</keyword>
<keyword evidence="8" id="KW-0119">Carbohydrate metabolism</keyword>
<evidence type="ECO:0000256" key="5">
    <source>
        <dbReference type="ARBA" id="ARBA00022525"/>
    </source>
</evidence>
<evidence type="ECO:0000256" key="9">
    <source>
        <dbReference type="ARBA" id="ARBA00023295"/>
    </source>
</evidence>
<keyword evidence="10" id="KW-0624">Polysaccharide degradation</keyword>
<dbReference type="Proteomes" id="UP000639643">
    <property type="component" value="Unassembled WGS sequence"/>
</dbReference>
<dbReference type="GO" id="GO:0008061">
    <property type="term" value="F:chitin binding"/>
    <property type="evidence" value="ECO:0007669"/>
    <property type="project" value="InterPro"/>
</dbReference>
<evidence type="ECO:0000259" key="12">
    <source>
        <dbReference type="PROSITE" id="PS51910"/>
    </source>
</evidence>
<keyword evidence="7" id="KW-0146">Chitin degradation</keyword>
<dbReference type="EMBL" id="WIGM01000229">
    <property type="protein sequence ID" value="KAF6832790.1"/>
    <property type="molecule type" value="Genomic_DNA"/>
</dbReference>
<dbReference type="PANTHER" id="PTHR11177">
    <property type="entry name" value="CHITINASE"/>
    <property type="match status" value="1"/>
</dbReference>
<keyword evidence="14" id="KW-1185">Reference proteome</keyword>
<reference evidence="13" key="1">
    <citation type="journal article" date="2020" name="Phytopathology">
        <title>Genome Sequence Resources of Colletotrichum truncatum, C. plurivorum, C. musicola, and C. sojae: Four Species Pathogenic to Soybean (Glycine max).</title>
        <authorList>
            <person name="Rogerio F."/>
            <person name="Boufleur T.R."/>
            <person name="Ciampi-Guillardi M."/>
            <person name="Sukno S.A."/>
            <person name="Thon M.R."/>
            <person name="Massola Junior N.S."/>
            <person name="Baroncelli R."/>
        </authorList>
    </citation>
    <scope>NUCLEOTIDE SEQUENCE</scope>
    <source>
        <strain evidence="13">LFN0074</strain>
    </source>
</reference>
<evidence type="ECO:0000256" key="6">
    <source>
        <dbReference type="ARBA" id="ARBA00022801"/>
    </source>
</evidence>
<evidence type="ECO:0000256" key="10">
    <source>
        <dbReference type="ARBA" id="ARBA00023326"/>
    </source>
</evidence>
<name>A0A8H6NHJ1_9PEZI</name>
<evidence type="ECO:0000256" key="7">
    <source>
        <dbReference type="ARBA" id="ARBA00023024"/>
    </source>
</evidence>
<evidence type="ECO:0000313" key="14">
    <source>
        <dbReference type="Proteomes" id="UP000639643"/>
    </source>
</evidence>
<dbReference type="InterPro" id="IPR011583">
    <property type="entry name" value="Chitinase_II/V-like_cat"/>
</dbReference>
<protein>
    <recommendedName>
        <fullName evidence="4">chitinase</fullName>
        <ecNumber evidence="4">3.2.1.14</ecNumber>
    </recommendedName>
</protein>
<dbReference type="InterPro" id="IPR001223">
    <property type="entry name" value="Glyco_hydro18_cat"/>
</dbReference>
<dbReference type="InterPro" id="IPR017853">
    <property type="entry name" value="GH"/>
</dbReference>
<dbReference type="EC" id="3.2.1.14" evidence="4"/>
<dbReference type="GO" id="GO:0008843">
    <property type="term" value="F:endochitinase activity"/>
    <property type="evidence" value="ECO:0007669"/>
    <property type="project" value="UniProtKB-EC"/>
</dbReference>
<accession>A0A8H6NHJ1</accession>
<organism evidence="13 14">
    <name type="scientific">Colletotrichum musicola</name>
    <dbReference type="NCBI Taxonomy" id="2175873"/>
    <lineage>
        <taxon>Eukaryota</taxon>
        <taxon>Fungi</taxon>
        <taxon>Dikarya</taxon>
        <taxon>Ascomycota</taxon>
        <taxon>Pezizomycotina</taxon>
        <taxon>Sordariomycetes</taxon>
        <taxon>Hypocreomycetidae</taxon>
        <taxon>Glomerellales</taxon>
        <taxon>Glomerellaceae</taxon>
        <taxon>Colletotrichum</taxon>
        <taxon>Colletotrichum orchidearum species complex</taxon>
    </lineage>
</organism>
<dbReference type="PROSITE" id="PS51910">
    <property type="entry name" value="GH18_2"/>
    <property type="match status" value="1"/>
</dbReference>
<dbReference type="PROSITE" id="PS01095">
    <property type="entry name" value="GH18_1"/>
    <property type="match status" value="1"/>
</dbReference>
<comment type="catalytic activity">
    <reaction evidence="1">
        <text>Random endo-hydrolysis of N-acetyl-beta-D-glucosaminide (1-&gt;4)-beta-linkages in chitin and chitodextrins.</text>
        <dbReference type="EC" id="3.2.1.14"/>
    </reaction>
</comment>
<dbReference type="OrthoDB" id="76388at2759"/>
<dbReference type="SMART" id="SM00636">
    <property type="entry name" value="Glyco_18"/>
    <property type="match status" value="1"/>
</dbReference>
<dbReference type="PANTHER" id="PTHR11177:SF228">
    <property type="entry name" value="CHITINASE"/>
    <property type="match status" value="1"/>
</dbReference>
<evidence type="ECO:0000313" key="13">
    <source>
        <dbReference type="EMBL" id="KAF6832790.1"/>
    </source>
</evidence>
<proteinExistence type="inferred from homology"/>
<comment type="caution">
    <text evidence="13">The sequence shown here is derived from an EMBL/GenBank/DDBJ whole genome shotgun (WGS) entry which is preliminary data.</text>
</comment>
<evidence type="ECO:0000256" key="4">
    <source>
        <dbReference type="ARBA" id="ARBA00012729"/>
    </source>
</evidence>
<comment type="subcellular location">
    <subcellularLocation>
        <location evidence="2">Secreted</location>
    </subcellularLocation>
</comment>
<feature type="domain" description="GH18" evidence="12">
    <location>
        <begin position="15"/>
        <end position="353"/>
    </location>
</feature>
<dbReference type="AlphaFoldDB" id="A0A8H6NHJ1"/>
<dbReference type="Pfam" id="PF00704">
    <property type="entry name" value="Glyco_hydro_18"/>
    <property type="match status" value="1"/>
</dbReference>
<dbReference type="InterPro" id="IPR001579">
    <property type="entry name" value="Glyco_hydro_18_chit_AS"/>
</dbReference>